<accession>W2RQF1</accession>
<protein>
    <submittedName>
        <fullName evidence="2">Uncharacterized protein</fullName>
    </submittedName>
</protein>
<dbReference type="PANTHER" id="PTHR12773">
    <property type="entry name" value="UPF0315 PROTEIN-RELATED"/>
    <property type="match status" value="1"/>
</dbReference>
<dbReference type="InterPro" id="IPR005651">
    <property type="entry name" value="Trm112-like"/>
</dbReference>
<dbReference type="GO" id="GO:0160102">
    <property type="term" value="F:tRNA (guanine(10)-N2)-methyltransferase activity"/>
    <property type="evidence" value="ECO:0007669"/>
    <property type="project" value="EnsemblFungi"/>
</dbReference>
<dbReference type="Gene3D" id="2.20.25.10">
    <property type="match status" value="1"/>
</dbReference>
<dbReference type="GO" id="GO:0002098">
    <property type="term" value="P:tRNA wobble uridine modification"/>
    <property type="evidence" value="ECO:0007669"/>
    <property type="project" value="EnsemblFungi"/>
</dbReference>
<dbReference type="GO" id="GO:0016435">
    <property type="term" value="F:rRNA (guanine) methyltransferase activity"/>
    <property type="evidence" value="ECO:0007669"/>
    <property type="project" value="EnsemblFungi"/>
</dbReference>
<dbReference type="PANTHER" id="PTHR12773:SF0">
    <property type="entry name" value="MULTIFUNCTIONAL METHYLTRANSFERASE SUBUNIT TRM112-LIKE PROTEIN"/>
    <property type="match status" value="1"/>
</dbReference>
<dbReference type="OrthoDB" id="2187549at2759"/>
<dbReference type="VEuPathDB" id="FungiDB:HMPREF1541_06739"/>
<proteinExistence type="inferred from homology"/>
<dbReference type="GO" id="GO:0030490">
    <property type="term" value="P:maturation of SSU-rRNA"/>
    <property type="evidence" value="ECO:0007669"/>
    <property type="project" value="EnsemblFungi"/>
</dbReference>
<evidence type="ECO:0000313" key="3">
    <source>
        <dbReference type="Proteomes" id="UP000030752"/>
    </source>
</evidence>
<evidence type="ECO:0000313" key="2">
    <source>
        <dbReference type="EMBL" id="ETN38702.1"/>
    </source>
</evidence>
<dbReference type="eggNOG" id="KOG1088">
    <property type="taxonomic scope" value="Eukaryota"/>
</dbReference>
<dbReference type="GO" id="GO:0043528">
    <property type="term" value="C:tRNA (m2G10) methyltransferase complex"/>
    <property type="evidence" value="ECO:0007669"/>
    <property type="project" value="EnsemblFungi"/>
</dbReference>
<dbReference type="GO" id="GO:0008276">
    <property type="term" value="F:protein methyltransferase activity"/>
    <property type="evidence" value="ECO:0007669"/>
    <property type="project" value="EnsemblFungi"/>
</dbReference>
<dbReference type="RefSeq" id="XP_008719291.1">
    <property type="nucleotide sequence ID" value="XM_008721069.1"/>
</dbReference>
<dbReference type="Proteomes" id="UP000030752">
    <property type="component" value="Unassembled WGS sequence"/>
</dbReference>
<dbReference type="Pfam" id="PF03966">
    <property type="entry name" value="Trm112p"/>
    <property type="match status" value="1"/>
</dbReference>
<dbReference type="GeneID" id="19974078"/>
<dbReference type="EMBL" id="KB822722">
    <property type="protein sequence ID" value="ETN38702.1"/>
    <property type="molecule type" value="Genomic_DNA"/>
</dbReference>
<comment type="similarity">
    <text evidence="1">Belongs to the TRM112 family.</text>
</comment>
<dbReference type="InParanoid" id="W2RQF1"/>
<name>W2RQF1_CYPE1</name>
<dbReference type="GO" id="GO:0030488">
    <property type="term" value="P:tRNA methylation"/>
    <property type="evidence" value="ECO:0007669"/>
    <property type="project" value="EnsemblFungi"/>
</dbReference>
<dbReference type="GO" id="GO:0046982">
    <property type="term" value="F:protein heterodimerization activity"/>
    <property type="evidence" value="ECO:0007669"/>
    <property type="project" value="InterPro"/>
</dbReference>
<reference evidence="2 3" key="1">
    <citation type="submission" date="2013-03" db="EMBL/GenBank/DDBJ databases">
        <title>The Genome Sequence of Phialophora europaea CBS 101466.</title>
        <authorList>
            <consortium name="The Broad Institute Genomics Platform"/>
            <person name="Cuomo C."/>
            <person name="de Hoog S."/>
            <person name="Gorbushina A."/>
            <person name="Walker B."/>
            <person name="Young S.K."/>
            <person name="Zeng Q."/>
            <person name="Gargeya S."/>
            <person name="Fitzgerald M."/>
            <person name="Haas B."/>
            <person name="Abouelleil A."/>
            <person name="Allen A.W."/>
            <person name="Alvarado L."/>
            <person name="Arachchi H.M."/>
            <person name="Berlin A.M."/>
            <person name="Chapman S.B."/>
            <person name="Gainer-Dewar J."/>
            <person name="Goldberg J."/>
            <person name="Griggs A."/>
            <person name="Gujja S."/>
            <person name="Hansen M."/>
            <person name="Howarth C."/>
            <person name="Imamovic A."/>
            <person name="Ireland A."/>
            <person name="Larimer J."/>
            <person name="McCowan C."/>
            <person name="Murphy C."/>
            <person name="Pearson M."/>
            <person name="Poon T.W."/>
            <person name="Priest M."/>
            <person name="Roberts A."/>
            <person name="Saif S."/>
            <person name="Shea T."/>
            <person name="Sisk P."/>
            <person name="Sykes S."/>
            <person name="Wortman J."/>
            <person name="Nusbaum C."/>
            <person name="Birren B."/>
        </authorList>
    </citation>
    <scope>NUCLEOTIDE SEQUENCE [LARGE SCALE GENOMIC DNA]</scope>
    <source>
        <strain evidence="2 3">CBS 101466</strain>
    </source>
</reference>
<dbReference type="GO" id="GO:0000470">
    <property type="term" value="P:maturation of LSU-rRNA"/>
    <property type="evidence" value="ECO:0007669"/>
    <property type="project" value="EnsemblFungi"/>
</dbReference>
<organism evidence="2 3">
    <name type="scientific">Cyphellophora europaea (strain CBS 101466)</name>
    <name type="common">Phialophora europaea</name>
    <dbReference type="NCBI Taxonomy" id="1220924"/>
    <lineage>
        <taxon>Eukaryota</taxon>
        <taxon>Fungi</taxon>
        <taxon>Dikarya</taxon>
        <taxon>Ascomycota</taxon>
        <taxon>Pezizomycotina</taxon>
        <taxon>Eurotiomycetes</taxon>
        <taxon>Chaetothyriomycetidae</taxon>
        <taxon>Chaetothyriales</taxon>
        <taxon>Cyphellophoraceae</taxon>
        <taxon>Cyphellophora</taxon>
    </lineage>
</organism>
<dbReference type="GO" id="GO:0035657">
    <property type="term" value="C:eRF1 methyltransferase complex"/>
    <property type="evidence" value="ECO:0007669"/>
    <property type="project" value="EnsemblFungi"/>
</dbReference>
<dbReference type="HOGENOM" id="CLU_086140_0_0_1"/>
<keyword evidence="3" id="KW-1185">Reference proteome</keyword>
<dbReference type="AlphaFoldDB" id="W2RQF1"/>
<evidence type="ECO:0000256" key="1">
    <source>
        <dbReference type="ARBA" id="ARBA00007980"/>
    </source>
</evidence>
<dbReference type="InterPro" id="IPR039127">
    <property type="entry name" value="Trm112"/>
</dbReference>
<sequence length="141" mass="15420">MKILTTNFLTCAVKSCKTSPSSFPLHPQGATLSRTELDYSPLFVLNILPRIHYEALSTIATELSLQAMLPSQEALDALTEKLASGEEVDENNEEVNTILQGLHKLLLETSIQDGKMVCGNCGFEYPVKEGVGNFLLPSHLV</sequence>
<dbReference type="FunCoup" id="W2RQF1">
    <property type="interactions" value="838"/>
</dbReference>
<dbReference type="GO" id="GO:0070476">
    <property type="term" value="P:rRNA (guanine-N7)-methylation"/>
    <property type="evidence" value="ECO:0007669"/>
    <property type="project" value="EnsemblFungi"/>
</dbReference>
<gene>
    <name evidence="2" type="ORF">HMPREF1541_06739</name>
</gene>
<dbReference type="STRING" id="1220924.W2RQF1"/>